<protein>
    <submittedName>
        <fullName evidence="1">Uncharacterized protein</fullName>
    </submittedName>
</protein>
<sequence length="58" mass="6971">MMDYQDMKKVEEIMKFADQSHKCMVDIVGLCKEKQYEPEIFKSAIDSLKRLLDEKERK</sequence>
<accession>A0A3T0IIS9</accession>
<dbReference type="Proteomes" id="UP000289624">
    <property type="component" value="Segment"/>
</dbReference>
<reference evidence="1 2" key="1">
    <citation type="submission" date="2018-12" db="EMBL/GenBank/DDBJ databases">
        <authorList>
            <person name="Kong L."/>
            <person name="Ding Y."/>
            <person name="Wu Q."/>
        </authorList>
    </citation>
    <scope>NUCLEOTIDE SEQUENCE [LARGE SCALE GENOMIC DNA]</scope>
</reference>
<evidence type="ECO:0000313" key="1">
    <source>
        <dbReference type="EMBL" id="AZU99711.1"/>
    </source>
</evidence>
<gene>
    <name evidence="1" type="ORF">DK1_00007</name>
</gene>
<keyword evidence="2" id="KW-1185">Reference proteome</keyword>
<proteinExistence type="predicted"/>
<name>A0A3T0IIS9_9CAUD</name>
<dbReference type="EMBL" id="MK284526">
    <property type="protein sequence ID" value="AZU99711.1"/>
    <property type="molecule type" value="Genomic_DNA"/>
</dbReference>
<organism evidence="1 2">
    <name type="scientific">Bacillus phage DK1</name>
    <dbReference type="NCBI Taxonomy" id="2500808"/>
    <lineage>
        <taxon>Viruses</taxon>
        <taxon>Duplodnaviria</taxon>
        <taxon>Heunggongvirae</taxon>
        <taxon>Uroviricota</taxon>
        <taxon>Caudoviricetes</taxon>
        <taxon>Salasmaviridae</taxon>
        <taxon>Northropvirinae</taxon>
        <taxon>Hemphillvirus</taxon>
        <taxon>Hemphillvirus DK1</taxon>
    </lineage>
</organism>
<evidence type="ECO:0000313" key="2">
    <source>
        <dbReference type="Proteomes" id="UP000289624"/>
    </source>
</evidence>